<keyword evidence="1" id="KW-0812">Transmembrane</keyword>
<keyword evidence="1" id="KW-0472">Membrane</keyword>
<organism evidence="2 3">
    <name type="scientific">Harryflintia acetispora</name>
    <dbReference type="NCBI Taxonomy" id="1849041"/>
    <lineage>
        <taxon>Bacteria</taxon>
        <taxon>Bacillati</taxon>
        <taxon>Bacillota</taxon>
        <taxon>Clostridia</taxon>
        <taxon>Eubacteriales</taxon>
        <taxon>Oscillospiraceae</taxon>
        <taxon>Harryflintia</taxon>
    </lineage>
</organism>
<dbReference type="EMBL" id="SLUK01000002">
    <property type="protein sequence ID" value="TCL44446.1"/>
    <property type="molecule type" value="Genomic_DNA"/>
</dbReference>
<comment type="caution">
    <text evidence="2">The sequence shown here is derived from an EMBL/GenBank/DDBJ whole genome shotgun (WGS) entry which is preliminary data.</text>
</comment>
<protein>
    <submittedName>
        <fullName evidence="2">Uncharacterized protein DUF4491</fullName>
    </submittedName>
</protein>
<gene>
    <name evidence="2" type="ORF">EDD78_10261</name>
</gene>
<keyword evidence="3" id="KW-1185">Reference proteome</keyword>
<reference evidence="2 3" key="1">
    <citation type="submission" date="2019-03" db="EMBL/GenBank/DDBJ databases">
        <title>Genomic Encyclopedia of Type Strains, Phase IV (KMG-IV): sequencing the most valuable type-strain genomes for metagenomic binning, comparative biology and taxonomic classification.</title>
        <authorList>
            <person name="Goeker M."/>
        </authorList>
    </citation>
    <scope>NUCLEOTIDE SEQUENCE [LARGE SCALE GENOMIC DNA]</scope>
    <source>
        <strain evidence="2 3">DSM 100433</strain>
    </source>
</reference>
<dbReference type="RefSeq" id="WP_132083897.1">
    <property type="nucleotide sequence ID" value="NZ_SLUK01000002.1"/>
</dbReference>
<feature type="transmembrane region" description="Helical" evidence="1">
    <location>
        <begin position="54"/>
        <end position="72"/>
    </location>
</feature>
<evidence type="ECO:0000313" key="3">
    <source>
        <dbReference type="Proteomes" id="UP000294682"/>
    </source>
</evidence>
<sequence>MRLSGILIGLISFAIIGLFHPVVIKCEYYFGARVWPAFLAAGIGFLLLSLLPDSVIVSSTLGVLGFTCLWSIGELREQRRRVERGWFPENPNRKKRG</sequence>
<feature type="transmembrane region" description="Helical" evidence="1">
    <location>
        <begin position="6"/>
        <end position="23"/>
    </location>
</feature>
<evidence type="ECO:0000313" key="2">
    <source>
        <dbReference type="EMBL" id="TCL44446.1"/>
    </source>
</evidence>
<feature type="transmembrane region" description="Helical" evidence="1">
    <location>
        <begin position="30"/>
        <end position="48"/>
    </location>
</feature>
<accession>A0A9X8ULA1</accession>
<keyword evidence="1" id="KW-1133">Transmembrane helix</keyword>
<dbReference type="Pfam" id="PF14898">
    <property type="entry name" value="DUF4491"/>
    <property type="match status" value="1"/>
</dbReference>
<dbReference type="Proteomes" id="UP000294682">
    <property type="component" value="Unassembled WGS sequence"/>
</dbReference>
<dbReference type="InterPro" id="IPR027890">
    <property type="entry name" value="DUF4491"/>
</dbReference>
<dbReference type="AlphaFoldDB" id="A0A9X8ULA1"/>
<evidence type="ECO:0000256" key="1">
    <source>
        <dbReference type="SAM" id="Phobius"/>
    </source>
</evidence>
<name>A0A9X8ULA1_9FIRM</name>
<proteinExistence type="predicted"/>